<sequence length="438" mass="48096">MSIKKLVVSGLLAALVASPFVVNTASAADDHIYMAGLSYRTGPYAPNGVPFGNGFADYLTLLNERDGGVGGVPIVYEECEMGYNTKIAVECYEKLKGKRPQVVIPNSTGVTYQLIPKVAVDKIPLFTMGYGRTSAAVGSVFPWVFNFPATYWSQATAVISYIGAEMGGMDQLKGKRIAHVFHNSAYGKEANPTLQVLSEKFGFDLMLLAVDHPGQEQKATWLQIRKKRPDYVFMSGWGIMNSTAIKEAAAINYPMDRFIGNWWSGSENDVLPAGAAANGYRSATFHASGAETPLHKEVIKHVYDKGKGAGDVDRIYEVLYIRGLLNHVFAMEAVRNAQTHFGVKVPSGEQTRWGLENMHMAAADWERVGLPGFPEIKVSCNDHEGGHPVLFQRWDASAKKWSVVSDWIPTMRDVVRPMMEADAAKYAAENNITPRDCG</sequence>
<keyword evidence="1" id="KW-0732">Signal</keyword>
<organism evidence="3">
    <name type="scientific">hydrothermal vent metagenome</name>
    <dbReference type="NCBI Taxonomy" id="652676"/>
    <lineage>
        <taxon>unclassified sequences</taxon>
        <taxon>metagenomes</taxon>
        <taxon>ecological metagenomes</taxon>
    </lineage>
</organism>
<dbReference type="CDD" id="cd06334">
    <property type="entry name" value="PBP1_ABC_ligand_binding-like"/>
    <property type="match status" value="1"/>
</dbReference>
<dbReference type="PANTHER" id="PTHR47235">
    <property type="entry name" value="BLR6548 PROTEIN"/>
    <property type="match status" value="1"/>
</dbReference>
<gene>
    <name evidence="3" type="ORF">MGWOODY_XGa2005</name>
</gene>
<name>A0A160TVA4_9ZZZZ</name>
<accession>A0A160TVA4</accession>
<dbReference type="SUPFAM" id="SSF53822">
    <property type="entry name" value="Periplasmic binding protein-like I"/>
    <property type="match status" value="1"/>
</dbReference>
<dbReference type="Gene3D" id="3.40.50.2300">
    <property type="match status" value="2"/>
</dbReference>
<dbReference type="AlphaFoldDB" id="A0A160TVA4"/>
<dbReference type="EMBL" id="CZRL01000091">
    <property type="protein sequence ID" value="CUS52849.1"/>
    <property type="molecule type" value="Genomic_DNA"/>
</dbReference>
<dbReference type="InterPro" id="IPR028081">
    <property type="entry name" value="Leu-bd"/>
</dbReference>
<evidence type="ECO:0000256" key="1">
    <source>
        <dbReference type="ARBA" id="ARBA00022729"/>
    </source>
</evidence>
<feature type="domain" description="Leucine-binding protein" evidence="2">
    <location>
        <begin position="32"/>
        <end position="397"/>
    </location>
</feature>
<dbReference type="InterPro" id="IPR028082">
    <property type="entry name" value="Peripla_BP_I"/>
</dbReference>
<evidence type="ECO:0000259" key="2">
    <source>
        <dbReference type="Pfam" id="PF13458"/>
    </source>
</evidence>
<proteinExistence type="predicted"/>
<reference evidence="3" key="1">
    <citation type="submission" date="2015-10" db="EMBL/GenBank/DDBJ databases">
        <authorList>
            <person name="Gilbert D.G."/>
        </authorList>
    </citation>
    <scope>NUCLEOTIDE SEQUENCE</scope>
</reference>
<dbReference type="PANTHER" id="PTHR47235:SF1">
    <property type="entry name" value="BLR6548 PROTEIN"/>
    <property type="match status" value="1"/>
</dbReference>
<dbReference type="Pfam" id="PF13458">
    <property type="entry name" value="Peripla_BP_6"/>
    <property type="match status" value="1"/>
</dbReference>
<protein>
    <submittedName>
        <fullName evidence="3">Leucine-, isoleucine-, valine-, threonine-, and alanine-binding protein</fullName>
    </submittedName>
</protein>
<evidence type="ECO:0000313" key="3">
    <source>
        <dbReference type="EMBL" id="CUS52849.1"/>
    </source>
</evidence>